<dbReference type="InterPro" id="IPR054570">
    <property type="entry name" value="NCC-H_dom"/>
</dbReference>
<keyword evidence="5" id="KW-1185">Reference proteome</keyword>
<comment type="caution">
    <text evidence="4">The sequence shown here is derived from an EMBL/GenBank/DDBJ whole genome shotgun (WGS) entry which is preliminary data.</text>
</comment>
<evidence type="ECO:0000313" key="4">
    <source>
        <dbReference type="EMBL" id="MBD2180778.1"/>
    </source>
</evidence>
<dbReference type="InterPro" id="IPR004155">
    <property type="entry name" value="PBS_lyase_HEAT"/>
</dbReference>
<reference evidence="4" key="2">
    <citation type="submission" date="2020-08" db="EMBL/GenBank/DDBJ databases">
        <authorList>
            <person name="Chen M."/>
            <person name="Teng W."/>
            <person name="Zhao L."/>
            <person name="Hu C."/>
            <person name="Zhou Y."/>
            <person name="Han B."/>
            <person name="Song L."/>
            <person name="Shu W."/>
        </authorList>
    </citation>
    <scope>NUCLEOTIDE SEQUENCE</scope>
    <source>
        <strain evidence="4">FACHB-1375</strain>
    </source>
</reference>
<dbReference type="GO" id="GO:0030089">
    <property type="term" value="C:phycobilisome"/>
    <property type="evidence" value="ECO:0007669"/>
    <property type="project" value="UniProtKB-KW"/>
</dbReference>
<dbReference type="InterPro" id="IPR007111">
    <property type="entry name" value="NACHT_NTPase"/>
</dbReference>
<reference evidence="4" key="1">
    <citation type="journal article" date="2015" name="ISME J.">
        <title>Draft Genome Sequence of Streptomyces incarnatus NRRL8089, which Produces the Nucleoside Antibiotic Sinefungin.</title>
        <authorList>
            <person name="Oshima K."/>
            <person name="Hattori M."/>
            <person name="Shimizu H."/>
            <person name="Fukuda K."/>
            <person name="Nemoto M."/>
            <person name="Inagaki K."/>
            <person name="Tamura T."/>
        </authorList>
    </citation>
    <scope>NUCLEOTIDE SEQUENCE</scope>
    <source>
        <strain evidence="4">FACHB-1375</strain>
    </source>
</reference>
<dbReference type="Gene3D" id="1.25.10.10">
    <property type="entry name" value="Leucine-rich Repeat Variant"/>
    <property type="match status" value="3"/>
</dbReference>
<dbReference type="InterPro" id="IPR054611">
    <property type="entry name" value="NCAB"/>
</dbReference>
<name>A0A926VBI8_9CYAN</name>
<dbReference type="RefSeq" id="WP_190463329.1">
    <property type="nucleotide sequence ID" value="NZ_JACJPW010000012.1"/>
</dbReference>
<dbReference type="InterPro" id="IPR011989">
    <property type="entry name" value="ARM-like"/>
</dbReference>
<sequence>MCRDRLESQKRLTTNPLTAEEGVTFDLDEIYIPLGLVERKQRDRRSGNISPEQGSQLYKPVSLDLVSPPKEVTATFENDEFFEKVLKPGKSKKIAIIGEPGAGKTTLLQKIAFWVLENTEDLPIWVSLADWQDKDKDLKLDQYLLEDWLKDAIRKARLSPEIQDDFVDQFNQGRVWLLLDGADEMDEGSGGISPLTSIANQLSGWLDRAQIVLTCRQNVWDSGKNALESFATYRNLDFNRAQVKEFIRHWFRDNPQSGKCLIREIDRAGRERIDDAAKNPLRLALLCHIWQFGAGELPNTKAGLYEQFVEGIYEWKQERFPTTKQQRQALTQSLGKLALEAINAKESRFRLRHSFVEKVLGNQYQQFQLALDLGWLNHVGVTAEHPHEEVYAFFHPTFQEYFAAQAIPNWRYFLNHIPRNPSMGAYRIFEPQWREVILLWLGREEVAKEQKEELIAALLEFEDGCQHFYEYRAYFLAAAGIAEFKDCSFADGILAQLVHWTFAYEIEKQRWCNSLSAMRNKDSASRHKFSGQKTLTALLDRTSLLALEKEAKTALQKTERSRAIAALIDLLHNSQQHKTIRRSAQMLGQIGASSPEAIAALIEVLQTSRDEETRRRCAKSLGQIGVGNPDAIYALLELLQNSEDEDTRNQAAYNLGQIDPKNTHAIADLIDLIRNSADEDTRRIAALNLWQIDAGNAEATDALIQLIHTSGDEDTRRLAAYNLGLIDPRNPEARNALIQLINTSGDEDTRKLAAQNLWQIEPGNPEAIGLLIELMHASGDEDTRRQAAYNLGQIDSGNSAARDALIHLIRTSGDEDTRRLAAQNLGQIDPGNREAIATLCKLIRTSGDEDTRRLAAQNLGQIDPGNEEAITALSQLVRNSHNQETRRRSARSLGYLALGNEEARDALTHLLQTSQDEFTRWQAATSLGQIDPGNQDAIAALIELLHTSGDEETRGRVVHSLRVILDENSCGLGVTGLKDFLTERVYENDFDLYGRCYEIVWHCAQNMTYPDFYKAWHSQTNTVAVTEGFALSELPEILAEAIENHPELSQVINLICIDGSKFIEPDNPALEIYDQMLDLGCPERENREPETMQELKFYWHSFRRSLKRNSKKQPVLVFYENPQPPAPQGFSDIFLTDLSRFDGAICVVSEQCHIPFQSFSPSQPNLIADIVAWIAEKIGEDERVRSF</sequence>
<protein>
    <submittedName>
        <fullName evidence="4">HEAT repeat domain-containing protein</fullName>
    </submittedName>
</protein>
<keyword evidence="2" id="KW-0605">Phycobilisome</keyword>
<dbReference type="InterPro" id="IPR027417">
    <property type="entry name" value="P-loop_NTPase"/>
</dbReference>
<evidence type="ECO:0000313" key="5">
    <source>
        <dbReference type="Proteomes" id="UP000641646"/>
    </source>
</evidence>
<dbReference type="PROSITE" id="PS50837">
    <property type="entry name" value="NACHT"/>
    <property type="match status" value="1"/>
</dbReference>
<dbReference type="Pfam" id="PF05729">
    <property type="entry name" value="NACHT"/>
    <property type="match status" value="1"/>
</dbReference>
<evidence type="ECO:0000256" key="1">
    <source>
        <dbReference type="ARBA" id="ARBA00022549"/>
    </source>
</evidence>
<dbReference type="Proteomes" id="UP000641646">
    <property type="component" value="Unassembled WGS sequence"/>
</dbReference>
<dbReference type="SMART" id="SM00382">
    <property type="entry name" value="AAA"/>
    <property type="match status" value="1"/>
</dbReference>
<organism evidence="4 5">
    <name type="scientific">Aerosakkonema funiforme FACHB-1375</name>
    <dbReference type="NCBI Taxonomy" id="2949571"/>
    <lineage>
        <taxon>Bacteria</taxon>
        <taxon>Bacillati</taxon>
        <taxon>Cyanobacteriota</taxon>
        <taxon>Cyanophyceae</taxon>
        <taxon>Oscillatoriophycideae</taxon>
        <taxon>Aerosakkonematales</taxon>
        <taxon>Aerosakkonemataceae</taxon>
        <taxon>Aerosakkonema</taxon>
    </lineage>
</organism>
<evidence type="ECO:0000259" key="3">
    <source>
        <dbReference type="PROSITE" id="PS50837"/>
    </source>
</evidence>
<dbReference type="InterPro" id="IPR003593">
    <property type="entry name" value="AAA+_ATPase"/>
</dbReference>
<dbReference type="Pfam" id="PF22724">
    <property type="entry name" value="NCAB1"/>
    <property type="match status" value="1"/>
</dbReference>
<keyword evidence="1" id="KW-0042">Antenna complex</keyword>
<dbReference type="SMART" id="SM00567">
    <property type="entry name" value="EZ_HEAT"/>
    <property type="match status" value="12"/>
</dbReference>
<dbReference type="Pfam" id="PF13646">
    <property type="entry name" value="HEAT_2"/>
    <property type="match status" value="3"/>
</dbReference>
<dbReference type="PANTHER" id="PTHR12697:SF5">
    <property type="entry name" value="DEOXYHYPUSINE HYDROXYLASE"/>
    <property type="match status" value="1"/>
</dbReference>
<dbReference type="GO" id="GO:0016491">
    <property type="term" value="F:oxidoreductase activity"/>
    <property type="evidence" value="ECO:0007669"/>
    <property type="project" value="TreeGrafter"/>
</dbReference>
<dbReference type="Pfam" id="PF22730">
    <property type="entry name" value="NCC-H"/>
    <property type="match status" value="1"/>
</dbReference>
<dbReference type="PANTHER" id="PTHR12697">
    <property type="entry name" value="PBS LYASE HEAT-LIKE PROTEIN"/>
    <property type="match status" value="1"/>
</dbReference>
<dbReference type="EMBL" id="JACJPW010000012">
    <property type="protein sequence ID" value="MBD2180778.1"/>
    <property type="molecule type" value="Genomic_DNA"/>
</dbReference>
<dbReference type="AlphaFoldDB" id="A0A926VBI8"/>
<proteinExistence type="predicted"/>
<accession>A0A926VBI8</accession>
<evidence type="ECO:0000256" key="2">
    <source>
        <dbReference type="ARBA" id="ARBA00022738"/>
    </source>
</evidence>
<dbReference type="SUPFAM" id="SSF48371">
    <property type="entry name" value="ARM repeat"/>
    <property type="match status" value="2"/>
</dbReference>
<dbReference type="Gene3D" id="3.40.50.300">
    <property type="entry name" value="P-loop containing nucleotide triphosphate hydrolases"/>
    <property type="match status" value="1"/>
</dbReference>
<gene>
    <name evidence="4" type="ORF">H6G03_06620</name>
</gene>
<feature type="domain" description="NACHT" evidence="3">
    <location>
        <begin position="92"/>
        <end position="185"/>
    </location>
</feature>
<dbReference type="InterPro" id="IPR016024">
    <property type="entry name" value="ARM-type_fold"/>
</dbReference>
<dbReference type="SUPFAM" id="SSF52540">
    <property type="entry name" value="P-loop containing nucleoside triphosphate hydrolases"/>
    <property type="match status" value="1"/>
</dbReference>